<sequence>MRFVNTVLLLATASVSLVSAGDVCPGTYCQIGTRCGYDPDGPHCCGTASVRDVLQCVGGVWQVRNTCNDNQFCTCTGSKDLICRTNSKLLANITSSDMDHHAMDPFAALVFNFASGLVAEDEQLGFVMAELTALTNVALKCQGLAHKILDILEQSKAKNLHSFRYSAAAALRSKWNKEEKEELKREVDECQRLLHLHLTLVMQSNTVGTLKTLIEKGQANAEDMDALRKSVGALKKGVGLANIGPEAEAQTRGLLNLSNAAILSVASHRVLDNLWFPELNKRYDMVGSTLAETFEWIFRSSYSQRNQKALEGRMLFRTWLESGEGVFHIAGKPGSGKSTLMKFSYKHGETERLLTSCRAMMQTILYEILKQCPDLISSVFPCQWVEVNVESLRWQATSPPLDISDDDIRVGFSRLDLTRLLTSWVRATLGNLKICVSSREFDVFSDAFLQPQSLKLQDMTYDHIHIFVRERLCANKNFLGLDKPAGGEEKLIGRVIEDSSGVFLWVTLVVKLLDEACNDAESFEALETKIESLPRELEELFLQLL</sequence>
<evidence type="ECO:0000313" key="2">
    <source>
        <dbReference type="EMBL" id="KAK3374590.1"/>
    </source>
</evidence>
<comment type="caution">
    <text evidence="2">The sequence shown here is derived from an EMBL/GenBank/DDBJ whole genome shotgun (WGS) entry which is preliminary data.</text>
</comment>
<gene>
    <name evidence="2" type="ORF">B0H63DRAFT_548825</name>
</gene>
<dbReference type="SUPFAM" id="SSF52540">
    <property type="entry name" value="P-loop containing nucleoside triphosphate hydrolases"/>
    <property type="match status" value="1"/>
</dbReference>
<keyword evidence="1" id="KW-0732">Signal</keyword>
<protein>
    <recommendedName>
        <fullName evidence="4">NACHT domain-containing protein</fullName>
    </recommendedName>
</protein>
<feature type="signal peptide" evidence="1">
    <location>
        <begin position="1"/>
        <end position="20"/>
    </location>
</feature>
<evidence type="ECO:0000256" key="1">
    <source>
        <dbReference type="SAM" id="SignalP"/>
    </source>
</evidence>
<evidence type="ECO:0000313" key="3">
    <source>
        <dbReference type="Proteomes" id="UP001285441"/>
    </source>
</evidence>
<proteinExistence type="predicted"/>
<organism evidence="2 3">
    <name type="scientific">Podospora didyma</name>
    <dbReference type="NCBI Taxonomy" id="330526"/>
    <lineage>
        <taxon>Eukaryota</taxon>
        <taxon>Fungi</taxon>
        <taxon>Dikarya</taxon>
        <taxon>Ascomycota</taxon>
        <taxon>Pezizomycotina</taxon>
        <taxon>Sordariomycetes</taxon>
        <taxon>Sordariomycetidae</taxon>
        <taxon>Sordariales</taxon>
        <taxon>Podosporaceae</taxon>
        <taxon>Podospora</taxon>
    </lineage>
</organism>
<name>A0AAE0KE86_9PEZI</name>
<accession>A0AAE0KE86</accession>
<reference evidence="2" key="2">
    <citation type="submission" date="2023-06" db="EMBL/GenBank/DDBJ databases">
        <authorList>
            <consortium name="Lawrence Berkeley National Laboratory"/>
            <person name="Haridas S."/>
            <person name="Hensen N."/>
            <person name="Bonometti L."/>
            <person name="Westerberg I."/>
            <person name="Brannstrom I.O."/>
            <person name="Guillou S."/>
            <person name="Cros-Aarteil S."/>
            <person name="Calhoun S."/>
            <person name="Kuo A."/>
            <person name="Mondo S."/>
            <person name="Pangilinan J."/>
            <person name="Riley R."/>
            <person name="LaButti K."/>
            <person name="Andreopoulos B."/>
            <person name="Lipzen A."/>
            <person name="Chen C."/>
            <person name="Yanf M."/>
            <person name="Daum C."/>
            <person name="Ng V."/>
            <person name="Clum A."/>
            <person name="Steindorff A."/>
            <person name="Ohm R."/>
            <person name="Martin F."/>
            <person name="Silar P."/>
            <person name="Natvig D."/>
            <person name="Lalanne C."/>
            <person name="Gautier V."/>
            <person name="Ament-velasquez S.L."/>
            <person name="Kruys A."/>
            <person name="Hutchinson M.I."/>
            <person name="Powell A.J."/>
            <person name="Barry K."/>
            <person name="Miller A.N."/>
            <person name="Grigoriev I.V."/>
            <person name="Debuchy R."/>
            <person name="Gladieux P."/>
            <person name="Thoren M.H."/>
            <person name="Johannesson H."/>
        </authorList>
    </citation>
    <scope>NUCLEOTIDE SEQUENCE</scope>
    <source>
        <strain evidence="2">CBS 232.78</strain>
    </source>
</reference>
<dbReference type="EMBL" id="JAULSW010000007">
    <property type="protein sequence ID" value="KAK3374590.1"/>
    <property type="molecule type" value="Genomic_DNA"/>
</dbReference>
<dbReference type="AlphaFoldDB" id="A0AAE0KE86"/>
<keyword evidence="3" id="KW-1185">Reference proteome</keyword>
<evidence type="ECO:0008006" key="4">
    <source>
        <dbReference type="Google" id="ProtNLM"/>
    </source>
</evidence>
<feature type="chain" id="PRO_5042135900" description="NACHT domain-containing protein" evidence="1">
    <location>
        <begin position="21"/>
        <end position="545"/>
    </location>
</feature>
<reference evidence="2" key="1">
    <citation type="journal article" date="2023" name="Mol. Phylogenet. Evol.">
        <title>Genome-scale phylogeny and comparative genomics of the fungal order Sordariales.</title>
        <authorList>
            <person name="Hensen N."/>
            <person name="Bonometti L."/>
            <person name="Westerberg I."/>
            <person name="Brannstrom I.O."/>
            <person name="Guillou S."/>
            <person name="Cros-Aarteil S."/>
            <person name="Calhoun S."/>
            <person name="Haridas S."/>
            <person name="Kuo A."/>
            <person name="Mondo S."/>
            <person name="Pangilinan J."/>
            <person name="Riley R."/>
            <person name="LaButti K."/>
            <person name="Andreopoulos B."/>
            <person name="Lipzen A."/>
            <person name="Chen C."/>
            <person name="Yan M."/>
            <person name="Daum C."/>
            <person name="Ng V."/>
            <person name="Clum A."/>
            <person name="Steindorff A."/>
            <person name="Ohm R.A."/>
            <person name="Martin F."/>
            <person name="Silar P."/>
            <person name="Natvig D.O."/>
            <person name="Lalanne C."/>
            <person name="Gautier V."/>
            <person name="Ament-Velasquez S.L."/>
            <person name="Kruys A."/>
            <person name="Hutchinson M.I."/>
            <person name="Powell A.J."/>
            <person name="Barry K."/>
            <person name="Miller A.N."/>
            <person name="Grigoriev I.V."/>
            <person name="Debuchy R."/>
            <person name="Gladieux P."/>
            <person name="Hiltunen Thoren M."/>
            <person name="Johannesson H."/>
        </authorList>
    </citation>
    <scope>NUCLEOTIDE SEQUENCE</scope>
    <source>
        <strain evidence="2">CBS 232.78</strain>
    </source>
</reference>
<dbReference type="Proteomes" id="UP001285441">
    <property type="component" value="Unassembled WGS sequence"/>
</dbReference>
<dbReference type="InterPro" id="IPR027417">
    <property type="entry name" value="P-loop_NTPase"/>
</dbReference>
<dbReference type="PANTHER" id="PTHR10039">
    <property type="entry name" value="AMELOGENIN"/>
    <property type="match status" value="1"/>
</dbReference>
<dbReference type="PANTHER" id="PTHR10039:SF5">
    <property type="entry name" value="NACHT DOMAIN-CONTAINING PROTEIN"/>
    <property type="match status" value="1"/>
</dbReference>